<proteinExistence type="predicted"/>
<gene>
    <name evidence="1" type="ORF">FGO68_gene14117</name>
</gene>
<evidence type="ECO:0000313" key="1">
    <source>
        <dbReference type="EMBL" id="TNV82322.1"/>
    </source>
</evidence>
<protein>
    <submittedName>
        <fullName evidence="1">Uncharacterized protein</fullName>
    </submittedName>
</protein>
<comment type="caution">
    <text evidence="1">The sequence shown here is derived from an EMBL/GenBank/DDBJ whole genome shotgun (WGS) entry which is preliminary data.</text>
</comment>
<organism evidence="1 2">
    <name type="scientific">Halteria grandinella</name>
    <dbReference type="NCBI Taxonomy" id="5974"/>
    <lineage>
        <taxon>Eukaryota</taxon>
        <taxon>Sar</taxon>
        <taxon>Alveolata</taxon>
        <taxon>Ciliophora</taxon>
        <taxon>Intramacronucleata</taxon>
        <taxon>Spirotrichea</taxon>
        <taxon>Stichotrichia</taxon>
        <taxon>Sporadotrichida</taxon>
        <taxon>Halteriidae</taxon>
        <taxon>Halteria</taxon>
    </lineage>
</organism>
<name>A0A8J8T4S0_HALGN</name>
<dbReference type="AlphaFoldDB" id="A0A8J8T4S0"/>
<sequence length="351" mass="41373">MLCQILQSIYSRHSRNKYLLVKMEIIPTTQSIKFQLGRLRSKYLIIRILTEAFPRREALHYLSYTCANIRSIVIDSPHVVSRSLCERIKPYNLYTKVKIPNPRFIGMRKVASTDASSSCRNLKYLSNIQRPFNVYVHDIQNLKFIRHVQLISKDKVLINKLIITDFSTLNDPDYRRLLRDVNPRTLELSIKYGAPPTNCQQMFEGGLPTALKYLKMYYYRSWATQVSQQVPQRCKVDTLHLAAYESYQVRDVLKSILPKLLILELPLNHNPMILQQILKSREILEGIDSLVVYTHEAKFDEQKKNLFFKLPIDKKWIYYHEFQISNPKARKFMVILRTIEAKELAYVRLSL</sequence>
<dbReference type="Proteomes" id="UP000785679">
    <property type="component" value="Unassembled WGS sequence"/>
</dbReference>
<evidence type="ECO:0000313" key="2">
    <source>
        <dbReference type="Proteomes" id="UP000785679"/>
    </source>
</evidence>
<reference evidence="1" key="1">
    <citation type="submission" date="2019-06" db="EMBL/GenBank/DDBJ databases">
        <authorList>
            <person name="Zheng W."/>
        </authorList>
    </citation>
    <scope>NUCLEOTIDE SEQUENCE</scope>
    <source>
        <strain evidence="1">QDHG01</strain>
    </source>
</reference>
<keyword evidence="2" id="KW-1185">Reference proteome</keyword>
<dbReference type="EMBL" id="RRYP01005096">
    <property type="protein sequence ID" value="TNV82322.1"/>
    <property type="molecule type" value="Genomic_DNA"/>
</dbReference>
<accession>A0A8J8T4S0</accession>